<protein>
    <submittedName>
        <fullName evidence="2">Uncharacterized protein</fullName>
    </submittedName>
</protein>
<keyword evidence="1" id="KW-0812">Transmembrane</keyword>
<accession>T0PW37</accession>
<feature type="transmembrane region" description="Helical" evidence="1">
    <location>
        <begin position="392"/>
        <end position="412"/>
    </location>
</feature>
<keyword evidence="1" id="KW-1133">Transmembrane helix</keyword>
<evidence type="ECO:0000256" key="1">
    <source>
        <dbReference type="SAM" id="Phobius"/>
    </source>
</evidence>
<feature type="transmembrane region" description="Helical" evidence="1">
    <location>
        <begin position="269"/>
        <end position="289"/>
    </location>
</feature>
<reference evidence="2 3" key="1">
    <citation type="submission" date="2012-04" db="EMBL/GenBank/DDBJ databases">
        <title>The Genome Sequence of Saprolegnia declina VS20.</title>
        <authorList>
            <consortium name="The Broad Institute Genome Sequencing Platform"/>
            <person name="Russ C."/>
            <person name="Nusbaum C."/>
            <person name="Tyler B."/>
            <person name="van West P."/>
            <person name="Dieguez-Uribeondo J."/>
            <person name="de Bruijn I."/>
            <person name="Tripathy S."/>
            <person name="Jiang R."/>
            <person name="Young S.K."/>
            <person name="Zeng Q."/>
            <person name="Gargeya S."/>
            <person name="Fitzgerald M."/>
            <person name="Haas B."/>
            <person name="Abouelleil A."/>
            <person name="Alvarado L."/>
            <person name="Arachchi H.M."/>
            <person name="Berlin A."/>
            <person name="Chapman S.B."/>
            <person name="Goldberg J."/>
            <person name="Griggs A."/>
            <person name="Gujja S."/>
            <person name="Hansen M."/>
            <person name="Howarth C."/>
            <person name="Imamovic A."/>
            <person name="Larimer J."/>
            <person name="McCowen C."/>
            <person name="Montmayeur A."/>
            <person name="Murphy C."/>
            <person name="Neiman D."/>
            <person name="Pearson M."/>
            <person name="Priest M."/>
            <person name="Roberts A."/>
            <person name="Saif S."/>
            <person name="Shea T."/>
            <person name="Sisk P."/>
            <person name="Sykes S."/>
            <person name="Wortman J."/>
            <person name="Nusbaum C."/>
            <person name="Birren B."/>
        </authorList>
    </citation>
    <scope>NUCLEOTIDE SEQUENCE [LARGE SCALE GENOMIC DNA]</scope>
    <source>
        <strain evidence="2 3">VS20</strain>
    </source>
</reference>
<dbReference type="OMA" id="MATHAAI"/>
<dbReference type="GeneID" id="19957610"/>
<proteinExistence type="predicted"/>
<gene>
    <name evidence="2" type="ORF">SDRG_16883</name>
</gene>
<feature type="transmembrane region" description="Helical" evidence="1">
    <location>
        <begin position="301"/>
        <end position="326"/>
    </location>
</feature>
<keyword evidence="3" id="KW-1185">Reference proteome</keyword>
<dbReference type="Proteomes" id="UP000030762">
    <property type="component" value="Unassembled WGS sequence"/>
</dbReference>
<dbReference type="InParanoid" id="T0PW37"/>
<dbReference type="RefSeq" id="XP_008621329.1">
    <property type="nucleotide sequence ID" value="XM_008623107.1"/>
</dbReference>
<keyword evidence="1" id="KW-0472">Membrane</keyword>
<dbReference type="VEuPathDB" id="FungiDB:SDRG_16883"/>
<dbReference type="AlphaFoldDB" id="T0PW37"/>
<feature type="transmembrane region" description="Helical" evidence="1">
    <location>
        <begin position="338"/>
        <end position="356"/>
    </location>
</feature>
<dbReference type="OrthoDB" id="71965at2759"/>
<evidence type="ECO:0000313" key="2">
    <source>
        <dbReference type="EMBL" id="EQC25245.1"/>
    </source>
</evidence>
<evidence type="ECO:0000313" key="3">
    <source>
        <dbReference type="Proteomes" id="UP000030762"/>
    </source>
</evidence>
<organism evidence="2 3">
    <name type="scientific">Saprolegnia diclina (strain VS20)</name>
    <dbReference type="NCBI Taxonomy" id="1156394"/>
    <lineage>
        <taxon>Eukaryota</taxon>
        <taxon>Sar</taxon>
        <taxon>Stramenopiles</taxon>
        <taxon>Oomycota</taxon>
        <taxon>Saprolegniomycetes</taxon>
        <taxon>Saprolegniales</taxon>
        <taxon>Saprolegniaceae</taxon>
        <taxon>Saprolegnia</taxon>
    </lineage>
</organism>
<dbReference type="EMBL" id="JH767290">
    <property type="protein sequence ID" value="EQC25245.1"/>
    <property type="molecule type" value="Genomic_DNA"/>
</dbReference>
<name>T0PW37_SAPDV</name>
<sequence length="553" mass="61937">MPSAKIAVGPLLPGAPRHVVHRNAFAFFVSMGILLNISLMPMKAYLSEHLPWMRETQAPASSNFTEFNASTLLQYQAKYNISTLPPNCIYFNDAAAGVELVRVDLDMATHAAIARDDCVSAFLLGKPGVIYYTTSIRLLLCDLAAANASSFHLLAWQNRGTCVYNTYFGLYIGHQCVWITADDVAHAHRLTISMAIAAYAATAWLWCKLAFRVGISLVTLYLLYAKYYRHCLDLESLLRSHGHKRVCNKHWRYEVIWGDPTALILLNPAIAGIFALDCWLSVDIVAVAIMRASQAHEITAMLLGCLYLSRTVWFAYAALCGVNTYLKRHKKEHLFAEVDPTLVAIAATIYGPLVTWMVGNVEFILALFHALFDLVVPTALKRDRFDGSIPSTLYSLMLASLPVVFGFTHALLRRPRTTPRDLHLYSSFHFNNIKTRLVLSTLHILQRHLPANVPAIGGTMHRLFELAPRYKRSPTISFRGSDCYVHCFCDGVLEERLRLSLVDDLDRLVLEPDVAIHDAPDASTYSVNVLVLPSALCAHPRLQRPRQPSVWCL</sequence>
<feature type="transmembrane region" description="Helical" evidence="1">
    <location>
        <begin position="196"/>
        <end position="224"/>
    </location>
</feature>